<dbReference type="EMBL" id="QEOP01000001">
    <property type="protein sequence ID" value="PVZ96416.1"/>
    <property type="molecule type" value="Genomic_DNA"/>
</dbReference>
<keyword evidence="2" id="KW-1185">Reference proteome</keyword>
<sequence length="183" mass="20876">MGTTFPRTARSRQGYRVAEVEQFLEDARQAYDRPPGDLGGLDAETIRHTAFGMERGGYSTAHVDAALERLEDAFAIREREIAYRTVGDKAWFGQARETAQEILARLARPDNRRFARVGGLSEGYNRRDVDRFCARLRRYFREGEVVGIDEVRSVAFRAQRGGYREQQVDLLLDSVVDVMLAVR</sequence>
<gene>
    <name evidence="1" type="ORF">DDQ50_06800</name>
</gene>
<dbReference type="InterPro" id="IPR019932">
    <property type="entry name" value="CHP03543"/>
</dbReference>
<name>A0A2V1HV03_9MICO</name>
<evidence type="ECO:0000313" key="1">
    <source>
        <dbReference type="EMBL" id="PVZ96416.1"/>
    </source>
</evidence>
<accession>A0A2V1HV03</accession>
<evidence type="ECO:0000313" key="2">
    <source>
        <dbReference type="Proteomes" id="UP000244893"/>
    </source>
</evidence>
<dbReference type="InterPro" id="IPR019933">
    <property type="entry name" value="DivIVA_domain"/>
</dbReference>
<proteinExistence type="predicted"/>
<dbReference type="AlphaFoldDB" id="A0A2V1HV03"/>
<dbReference type="Gene3D" id="6.10.250.660">
    <property type="match status" value="1"/>
</dbReference>
<dbReference type="NCBIfam" id="TIGR03544">
    <property type="entry name" value="DivI1A_domain"/>
    <property type="match status" value="2"/>
</dbReference>
<dbReference type="RefSeq" id="WP_116756151.1">
    <property type="nucleotide sequence ID" value="NZ_JBHUEX010000001.1"/>
</dbReference>
<reference evidence="1 2" key="1">
    <citation type="submission" date="2018-05" db="EMBL/GenBank/DDBJ databases">
        <title>Amnibacterium sp. M8JJ-5, whole genome shotgun sequence.</title>
        <authorList>
            <person name="Tuo L."/>
        </authorList>
    </citation>
    <scope>NUCLEOTIDE SEQUENCE [LARGE SCALE GENOMIC DNA]</scope>
    <source>
        <strain evidence="1 2">M8JJ-5</strain>
    </source>
</reference>
<dbReference type="OrthoDB" id="3480096at2"/>
<protein>
    <submittedName>
        <fullName evidence="1">DivIVA domain-containing protein</fullName>
    </submittedName>
</protein>
<dbReference type="Proteomes" id="UP000244893">
    <property type="component" value="Unassembled WGS sequence"/>
</dbReference>
<comment type="caution">
    <text evidence="1">The sequence shown here is derived from an EMBL/GenBank/DDBJ whole genome shotgun (WGS) entry which is preliminary data.</text>
</comment>
<dbReference type="NCBIfam" id="TIGR03543">
    <property type="entry name" value="divI1A_rptt_fam"/>
    <property type="match status" value="1"/>
</dbReference>
<organism evidence="1 2">
    <name type="scientific">Amnibacterium flavum</name>
    <dbReference type="NCBI Taxonomy" id="2173173"/>
    <lineage>
        <taxon>Bacteria</taxon>
        <taxon>Bacillati</taxon>
        <taxon>Actinomycetota</taxon>
        <taxon>Actinomycetes</taxon>
        <taxon>Micrococcales</taxon>
        <taxon>Microbacteriaceae</taxon>
        <taxon>Amnibacterium</taxon>
    </lineage>
</organism>